<comment type="caution">
    <text evidence="2">The sequence shown here is derived from an EMBL/GenBank/DDBJ whole genome shotgun (WGS) entry which is preliminary data.</text>
</comment>
<feature type="compositionally biased region" description="Low complexity" evidence="1">
    <location>
        <begin position="15"/>
        <end position="35"/>
    </location>
</feature>
<name>A0A5B7JT30_PORTR</name>
<organism evidence="2 3">
    <name type="scientific">Portunus trituberculatus</name>
    <name type="common">Swimming crab</name>
    <name type="synonym">Neptunus trituberculatus</name>
    <dbReference type="NCBI Taxonomy" id="210409"/>
    <lineage>
        <taxon>Eukaryota</taxon>
        <taxon>Metazoa</taxon>
        <taxon>Ecdysozoa</taxon>
        <taxon>Arthropoda</taxon>
        <taxon>Crustacea</taxon>
        <taxon>Multicrustacea</taxon>
        <taxon>Malacostraca</taxon>
        <taxon>Eumalacostraca</taxon>
        <taxon>Eucarida</taxon>
        <taxon>Decapoda</taxon>
        <taxon>Pleocyemata</taxon>
        <taxon>Brachyura</taxon>
        <taxon>Eubrachyura</taxon>
        <taxon>Portunoidea</taxon>
        <taxon>Portunidae</taxon>
        <taxon>Portuninae</taxon>
        <taxon>Portunus</taxon>
    </lineage>
</organism>
<dbReference type="Proteomes" id="UP000324222">
    <property type="component" value="Unassembled WGS sequence"/>
</dbReference>
<reference evidence="2 3" key="1">
    <citation type="submission" date="2019-05" db="EMBL/GenBank/DDBJ databases">
        <title>Another draft genome of Portunus trituberculatus and its Hox gene families provides insights of decapod evolution.</title>
        <authorList>
            <person name="Jeong J.-H."/>
            <person name="Song I."/>
            <person name="Kim S."/>
            <person name="Choi T."/>
            <person name="Kim D."/>
            <person name="Ryu S."/>
            <person name="Kim W."/>
        </authorList>
    </citation>
    <scope>NUCLEOTIDE SEQUENCE [LARGE SCALE GENOMIC DNA]</scope>
    <source>
        <tissue evidence="2">Muscle</tissue>
    </source>
</reference>
<dbReference type="EMBL" id="VSRR010105240">
    <property type="protein sequence ID" value="MPC96267.1"/>
    <property type="molecule type" value="Genomic_DNA"/>
</dbReference>
<accession>A0A5B7JT30</accession>
<dbReference type="AlphaFoldDB" id="A0A5B7JT30"/>
<gene>
    <name evidence="2" type="ORF">E2C01_091516</name>
</gene>
<feature type="region of interest" description="Disordered" evidence="1">
    <location>
        <begin position="1"/>
        <end position="58"/>
    </location>
</feature>
<protein>
    <submittedName>
        <fullName evidence="2">Uncharacterized protein</fullName>
    </submittedName>
</protein>
<evidence type="ECO:0000256" key="1">
    <source>
        <dbReference type="SAM" id="MobiDB-lite"/>
    </source>
</evidence>
<evidence type="ECO:0000313" key="2">
    <source>
        <dbReference type="EMBL" id="MPC96267.1"/>
    </source>
</evidence>
<sequence length="66" mass="7056">MVPSPSPAPAPPKPTTYTPVPVDPYRLARTLASSLPPLPPRRLQPSHPEATSPCLPGHNCHVYQAP</sequence>
<evidence type="ECO:0000313" key="3">
    <source>
        <dbReference type="Proteomes" id="UP000324222"/>
    </source>
</evidence>
<proteinExistence type="predicted"/>
<feature type="compositionally biased region" description="Pro residues" evidence="1">
    <location>
        <begin position="1"/>
        <end position="14"/>
    </location>
</feature>
<keyword evidence="3" id="KW-1185">Reference proteome</keyword>